<proteinExistence type="predicted"/>
<keyword evidence="5" id="KW-0119">Carbohydrate metabolism</keyword>
<dbReference type="PROSITE" id="PS51677">
    <property type="entry name" value="NODB"/>
    <property type="match status" value="1"/>
</dbReference>
<keyword evidence="6" id="KW-0170">Cobalt</keyword>
<comment type="caution">
    <text evidence="9">The sequence shown here is derived from an EMBL/GenBank/DDBJ whole genome shotgun (WGS) entry which is preliminary data.</text>
</comment>
<keyword evidence="10" id="KW-1185">Reference proteome</keyword>
<dbReference type="PANTHER" id="PTHR46471:SF6">
    <property type="entry name" value="GLYCOSYL HYDROLASE"/>
    <property type="match status" value="1"/>
</dbReference>
<dbReference type="STRING" id="42251.A0A2T7A496"/>
<evidence type="ECO:0000256" key="1">
    <source>
        <dbReference type="ARBA" id="ARBA00001941"/>
    </source>
</evidence>
<dbReference type="AlphaFoldDB" id="A0A2T7A496"/>
<evidence type="ECO:0000256" key="7">
    <source>
        <dbReference type="SAM" id="SignalP"/>
    </source>
</evidence>
<evidence type="ECO:0000256" key="3">
    <source>
        <dbReference type="ARBA" id="ARBA00022729"/>
    </source>
</evidence>
<feature type="signal peptide" evidence="7">
    <location>
        <begin position="1"/>
        <end position="20"/>
    </location>
</feature>
<evidence type="ECO:0000256" key="5">
    <source>
        <dbReference type="ARBA" id="ARBA00023277"/>
    </source>
</evidence>
<dbReference type="EMBL" id="NESQ01000026">
    <property type="protein sequence ID" value="PUU82576.1"/>
    <property type="molecule type" value="Genomic_DNA"/>
</dbReference>
<keyword evidence="4" id="KW-0378">Hydrolase</keyword>
<organism evidence="9 10">
    <name type="scientific">Tuber borchii</name>
    <name type="common">White truffle</name>
    <dbReference type="NCBI Taxonomy" id="42251"/>
    <lineage>
        <taxon>Eukaryota</taxon>
        <taxon>Fungi</taxon>
        <taxon>Dikarya</taxon>
        <taxon>Ascomycota</taxon>
        <taxon>Pezizomycotina</taxon>
        <taxon>Pezizomycetes</taxon>
        <taxon>Pezizales</taxon>
        <taxon>Tuberaceae</taxon>
        <taxon>Tuber</taxon>
    </lineage>
</organism>
<evidence type="ECO:0000259" key="8">
    <source>
        <dbReference type="PROSITE" id="PS51677"/>
    </source>
</evidence>
<comment type="cofactor">
    <cofactor evidence="1">
        <name>Co(2+)</name>
        <dbReference type="ChEBI" id="CHEBI:48828"/>
    </cofactor>
</comment>
<dbReference type="Gene3D" id="3.20.20.370">
    <property type="entry name" value="Glycoside hydrolase/deacetylase"/>
    <property type="match status" value="1"/>
</dbReference>
<dbReference type="GO" id="GO:0016810">
    <property type="term" value="F:hydrolase activity, acting on carbon-nitrogen (but not peptide) bonds"/>
    <property type="evidence" value="ECO:0007669"/>
    <property type="project" value="InterPro"/>
</dbReference>
<protein>
    <recommendedName>
        <fullName evidence="8">NodB homology domain-containing protein</fullName>
    </recommendedName>
</protein>
<gene>
    <name evidence="9" type="ORF">B9Z19DRAFT_1040852</name>
</gene>
<dbReference type="InterPro" id="IPR002509">
    <property type="entry name" value="NODB_dom"/>
</dbReference>
<feature type="domain" description="NodB homology" evidence="8">
    <location>
        <begin position="197"/>
        <end position="384"/>
    </location>
</feature>
<evidence type="ECO:0000313" key="9">
    <source>
        <dbReference type="EMBL" id="PUU82576.1"/>
    </source>
</evidence>
<dbReference type="Pfam" id="PF01522">
    <property type="entry name" value="Polysacc_deac_1"/>
    <property type="match status" value="1"/>
</dbReference>
<dbReference type="OrthoDB" id="2128708at2759"/>
<accession>A0A2T7A496</accession>
<sequence>MNTRALFLLALAGFTGGALSQTAVVIDDFKSPDTNAQGNYHGCDAGDGITCTWGDGSLTITSSDTDYSFYSQFTNGCQDVTSWESQYVHVKFSGSPNFSIALQQNNPGCKAEVAPYPETWDIVYAADYSDGSDIYIPISHFNINKSRAVGLAFKAFRDAGVETKFSLIEIATGLPGGRSVPEKKPTGPLYFACTRPNSIAFGIDDGVPELADRMMQIIDEAGIKVTFFTVGNALDDPSQPFTKLYQDAVKKGHQVALHSYTHPKIEGLPTVSAIDDEFKKSRESTLRNLGVDSKYFRAPYGTDGALTRQRLLANVPGAKVINWSIDIQDWVFLENDPNNGQTAAAASDIAKGGNLFVAHYLYNTTVNQFKDFIALAKGTGKTIMRIDQCLEDPEAPPL</sequence>
<dbReference type="GO" id="GO:0046872">
    <property type="term" value="F:metal ion binding"/>
    <property type="evidence" value="ECO:0007669"/>
    <property type="project" value="UniProtKB-KW"/>
</dbReference>
<dbReference type="GO" id="GO:0005975">
    <property type="term" value="P:carbohydrate metabolic process"/>
    <property type="evidence" value="ECO:0007669"/>
    <property type="project" value="InterPro"/>
</dbReference>
<evidence type="ECO:0000256" key="2">
    <source>
        <dbReference type="ARBA" id="ARBA00022723"/>
    </source>
</evidence>
<dbReference type="Proteomes" id="UP000244722">
    <property type="component" value="Unassembled WGS sequence"/>
</dbReference>
<dbReference type="SUPFAM" id="SSF88713">
    <property type="entry name" value="Glycoside hydrolase/deacetylase"/>
    <property type="match status" value="1"/>
</dbReference>
<reference evidence="9 10" key="1">
    <citation type="submission" date="2017-04" db="EMBL/GenBank/DDBJ databases">
        <title>Draft genome sequence of Tuber borchii Vittad., a whitish edible truffle.</title>
        <authorList>
            <consortium name="DOE Joint Genome Institute"/>
            <person name="Murat C."/>
            <person name="Kuo A."/>
            <person name="Barry K.W."/>
            <person name="Clum A."/>
            <person name="Dockter R.B."/>
            <person name="Fauchery L."/>
            <person name="Iotti M."/>
            <person name="Kohler A."/>
            <person name="Labutti K."/>
            <person name="Lindquist E.A."/>
            <person name="Lipzen A."/>
            <person name="Ohm R.A."/>
            <person name="Wang M."/>
            <person name="Grigoriev I.V."/>
            <person name="Zambonelli A."/>
            <person name="Martin F.M."/>
        </authorList>
    </citation>
    <scope>NUCLEOTIDE SEQUENCE [LARGE SCALE GENOMIC DNA]</scope>
    <source>
        <strain evidence="9 10">Tbo3840</strain>
    </source>
</reference>
<dbReference type="InterPro" id="IPR011330">
    <property type="entry name" value="Glyco_hydro/deAcase_b/a-brl"/>
</dbReference>
<keyword evidence="3 7" id="KW-0732">Signal</keyword>
<feature type="chain" id="PRO_5015719465" description="NodB homology domain-containing protein" evidence="7">
    <location>
        <begin position="21"/>
        <end position="398"/>
    </location>
</feature>
<name>A0A2T7A496_TUBBO</name>
<evidence type="ECO:0000313" key="10">
    <source>
        <dbReference type="Proteomes" id="UP000244722"/>
    </source>
</evidence>
<evidence type="ECO:0000256" key="6">
    <source>
        <dbReference type="ARBA" id="ARBA00023285"/>
    </source>
</evidence>
<dbReference type="PANTHER" id="PTHR46471">
    <property type="entry name" value="CHITIN DEACETYLASE"/>
    <property type="match status" value="1"/>
</dbReference>
<evidence type="ECO:0000256" key="4">
    <source>
        <dbReference type="ARBA" id="ARBA00022801"/>
    </source>
</evidence>
<keyword evidence="2" id="KW-0479">Metal-binding</keyword>
<dbReference type="CDD" id="cd10917">
    <property type="entry name" value="CE4_NodB_like_6s_7s"/>
    <property type="match status" value="1"/>
</dbReference>